<evidence type="ECO:0000313" key="3">
    <source>
        <dbReference type="Proteomes" id="UP000198379"/>
    </source>
</evidence>
<name>A0A239B2L7_9FLAO</name>
<keyword evidence="1" id="KW-0472">Membrane</keyword>
<feature type="transmembrane region" description="Helical" evidence="1">
    <location>
        <begin position="151"/>
        <end position="171"/>
    </location>
</feature>
<proteinExistence type="predicted"/>
<sequence length="210" mass="23808">MSARSSHIHFIEILSSIGVFIFLGIYFYATTRYPGGSQAATDTVGFDWVNNYWCNLMNEKAMNGQQNPARPYAIAGMVILCFSLALFFIQFAKKITTTLFLKRVIPLFGGIAMLLAVFIFTKYHDLLTIISSAFGVIAVLGILWEVYKSKMIIFKIGGLVCILLLVLNNYIYYSNYWIKLLPLIQKITFVCVLTWIVGLNYKMMKINATS</sequence>
<organism evidence="2 3">
    <name type="scientific">Dokdonia pacifica</name>
    <dbReference type="NCBI Taxonomy" id="1627892"/>
    <lineage>
        <taxon>Bacteria</taxon>
        <taxon>Pseudomonadati</taxon>
        <taxon>Bacteroidota</taxon>
        <taxon>Flavobacteriia</taxon>
        <taxon>Flavobacteriales</taxon>
        <taxon>Flavobacteriaceae</taxon>
        <taxon>Dokdonia</taxon>
    </lineage>
</organism>
<evidence type="ECO:0000256" key="1">
    <source>
        <dbReference type="SAM" id="Phobius"/>
    </source>
</evidence>
<evidence type="ECO:0008006" key="4">
    <source>
        <dbReference type="Google" id="ProtNLM"/>
    </source>
</evidence>
<reference evidence="2 3" key="1">
    <citation type="submission" date="2017-06" db="EMBL/GenBank/DDBJ databases">
        <authorList>
            <person name="Kim H.J."/>
            <person name="Triplett B.A."/>
        </authorList>
    </citation>
    <scope>NUCLEOTIDE SEQUENCE [LARGE SCALE GENOMIC DNA]</scope>
    <source>
        <strain evidence="2 3">DSM 25597</strain>
    </source>
</reference>
<dbReference type="Proteomes" id="UP000198379">
    <property type="component" value="Unassembled WGS sequence"/>
</dbReference>
<feature type="transmembrane region" description="Helical" evidence="1">
    <location>
        <begin position="183"/>
        <end position="201"/>
    </location>
</feature>
<feature type="transmembrane region" description="Helical" evidence="1">
    <location>
        <begin position="7"/>
        <end position="29"/>
    </location>
</feature>
<keyword evidence="1" id="KW-0812">Transmembrane</keyword>
<dbReference type="OrthoDB" id="7067097at2"/>
<feature type="transmembrane region" description="Helical" evidence="1">
    <location>
        <begin position="104"/>
        <end position="120"/>
    </location>
</feature>
<dbReference type="RefSeq" id="WP_089372514.1">
    <property type="nucleotide sequence ID" value="NZ_BMEP01000006.1"/>
</dbReference>
<keyword evidence="3" id="KW-1185">Reference proteome</keyword>
<keyword evidence="1" id="KW-1133">Transmembrane helix</keyword>
<dbReference type="AlphaFoldDB" id="A0A239B2L7"/>
<protein>
    <recommendedName>
        <fullName evidence="4">DUF998 domain-containing protein</fullName>
    </recommendedName>
</protein>
<feature type="transmembrane region" description="Helical" evidence="1">
    <location>
        <begin position="126"/>
        <end position="144"/>
    </location>
</feature>
<gene>
    <name evidence="2" type="ORF">SAMN06265376_105267</name>
</gene>
<evidence type="ECO:0000313" key="2">
    <source>
        <dbReference type="EMBL" id="SNS01488.1"/>
    </source>
</evidence>
<feature type="transmembrane region" description="Helical" evidence="1">
    <location>
        <begin position="72"/>
        <end position="92"/>
    </location>
</feature>
<dbReference type="EMBL" id="FZNY01000005">
    <property type="protein sequence ID" value="SNS01488.1"/>
    <property type="molecule type" value="Genomic_DNA"/>
</dbReference>
<accession>A0A239B2L7</accession>